<dbReference type="SUPFAM" id="SSF111369">
    <property type="entry name" value="HlyD-like secretion proteins"/>
    <property type="match status" value="2"/>
</dbReference>
<keyword evidence="3 7" id="KW-1133">Transmembrane helix</keyword>
<evidence type="ECO:0000256" key="2">
    <source>
        <dbReference type="ARBA" id="ARBA00022692"/>
    </source>
</evidence>
<dbReference type="GO" id="GO:0016020">
    <property type="term" value="C:membrane"/>
    <property type="evidence" value="ECO:0007669"/>
    <property type="project" value="UniProtKB-SubCell"/>
</dbReference>
<reference evidence="11 12" key="1">
    <citation type="journal article" date="2016" name="Microb. Cell Fact.">
        <title>Dissection of exopolysaccharide biosynthesis in Kozakia baliensis.</title>
        <authorList>
            <person name="Brandt J.U."/>
            <person name="Jakob F."/>
            <person name="Behr J."/>
            <person name="Geissler A.J."/>
            <person name="Vogel R.F."/>
        </authorList>
    </citation>
    <scope>NUCLEOTIDE SEQUENCE [LARGE SCALE GENOMIC DNA]</scope>
    <source>
        <strain evidence="11 12">DSM 14400</strain>
    </source>
</reference>
<evidence type="ECO:0000256" key="7">
    <source>
        <dbReference type="SAM" id="Phobius"/>
    </source>
</evidence>
<dbReference type="RefSeq" id="WP_070401777.1">
    <property type="nucleotide sequence ID" value="NZ_BJVW01000004.1"/>
</dbReference>
<dbReference type="Gene3D" id="2.40.50.100">
    <property type="match status" value="1"/>
</dbReference>
<dbReference type="OrthoDB" id="9811754at2"/>
<dbReference type="Pfam" id="PF25963">
    <property type="entry name" value="Beta-barrel_AAEA"/>
    <property type="match status" value="1"/>
</dbReference>
<dbReference type="Pfam" id="PF25917">
    <property type="entry name" value="BSH_RND"/>
    <property type="match status" value="1"/>
</dbReference>
<feature type="domain" description="p-hydroxybenzoic acid efflux pump subunit AaeA-like beta-barrel" evidence="10">
    <location>
        <begin position="282"/>
        <end position="367"/>
    </location>
</feature>
<sequence length="376" mass="41241">MAQGEQDDHSSHDGGQADNGQQTNNKNKNGGKRRSPMVRIILIAVVVIVAVAWGVYWFLTRNQIDTDDAYTVGRKLAVAPHVNGYVTRLLVNDNQYVHAGQLLVKIDDRDYIASLHRAQAQLAQAQANLGASKLLMQVAQQNFPGRLITAQGNLASAQAQLFKAETDYRRQHAVSRAATTQQDIDYSKAALEQARAQVTAAEGQLQQAKPVLPNIENTKSSVTQQEASLQAAEAAVVQAQLNYDWTEIRAPHDGWISQRNVEQGNFVQTGQQIFSIVEPEIWVVANYKETQITRMRVGQKVDIDVDAYPSLKIHGHVDSIQLGAGAAFSTFPPENATGNFVKIVQRVPVKIVIDNGLDPNLPLPIGVSVEPTVYVQ</sequence>
<evidence type="ECO:0000256" key="5">
    <source>
        <dbReference type="SAM" id="Coils"/>
    </source>
</evidence>
<accession>A0A1D8UQM6</accession>
<dbReference type="Gene3D" id="2.40.30.170">
    <property type="match status" value="1"/>
</dbReference>
<keyword evidence="5" id="KW-0175">Coiled coil</keyword>
<feature type="compositionally biased region" description="Low complexity" evidence="6">
    <location>
        <begin position="19"/>
        <end position="28"/>
    </location>
</feature>
<dbReference type="Proteomes" id="UP000179145">
    <property type="component" value="Chromosome"/>
</dbReference>
<dbReference type="InterPro" id="IPR058625">
    <property type="entry name" value="MdtA-like_BSH"/>
</dbReference>
<dbReference type="GO" id="GO:0055085">
    <property type="term" value="P:transmembrane transport"/>
    <property type="evidence" value="ECO:0007669"/>
    <property type="project" value="InterPro"/>
</dbReference>
<feature type="region of interest" description="Disordered" evidence="6">
    <location>
        <begin position="1"/>
        <end position="33"/>
    </location>
</feature>
<dbReference type="Pfam" id="PF25876">
    <property type="entry name" value="HH_MFP_RND"/>
    <property type="match status" value="1"/>
</dbReference>
<dbReference type="EMBL" id="CP014674">
    <property type="protein sequence ID" value="AOX15931.1"/>
    <property type="molecule type" value="Genomic_DNA"/>
</dbReference>
<dbReference type="STRING" id="153496.A0U89_00935"/>
<evidence type="ECO:0000259" key="10">
    <source>
        <dbReference type="Pfam" id="PF25963"/>
    </source>
</evidence>
<dbReference type="InterPro" id="IPR058634">
    <property type="entry name" value="AaeA-lik-b-barrel"/>
</dbReference>
<dbReference type="PANTHER" id="PTHR30386">
    <property type="entry name" value="MEMBRANE FUSION SUBUNIT OF EMRAB-TOLC MULTIDRUG EFFLUX PUMP"/>
    <property type="match status" value="1"/>
</dbReference>
<evidence type="ECO:0000256" key="6">
    <source>
        <dbReference type="SAM" id="MobiDB-lite"/>
    </source>
</evidence>
<gene>
    <name evidence="11" type="ORF">A0U89_00935</name>
</gene>
<evidence type="ECO:0000256" key="1">
    <source>
        <dbReference type="ARBA" id="ARBA00004167"/>
    </source>
</evidence>
<dbReference type="eggNOG" id="COG1566">
    <property type="taxonomic scope" value="Bacteria"/>
</dbReference>
<proteinExistence type="predicted"/>
<protein>
    <submittedName>
        <fullName evidence="11">Multidrug export protein EmrA</fullName>
    </submittedName>
</protein>
<comment type="subcellular location">
    <subcellularLocation>
        <location evidence="1">Membrane</location>
        <topology evidence="1">Single-pass membrane protein</topology>
    </subcellularLocation>
</comment>
<evidence type="ECO:0000259" key="8">
    <source>
        <dbReference type="Pfam" id="PF25876"/>
    </source>
</evidence>
<dbReference type="KEGG" id="kba:A0U89_00935"/>
<organism evidence="11 12">
    <name type="scientific">Kozakia baliensis</name>
    <dbReference type="NCBI Taxonomy" id="153496"/>
    <lineage>
        <taxon>Bacteria</taxon>
        <taxon>Pseudomonadati</taxon>
        <taxon>Pseudomonadota</taxon>
        <taxon>Alphaproteobacteria</taxon>
        <taxon>Acetobacterales</taxon>
        <taxon>Acetobacteraceae</taxon>
        <taxon>Kozakia</taxon>
    </lineage>
</organism>
<dbReference type="Gene3D" id="1.10.287.470">
    <property type="entry name" value="Helix hairpin bin"/>
    <property type="match status" value="1"/>
</dbReference>
<evidence type="ECO:0000313" key="11">
    <source>
        <dbReference type="EMBL" id="AOX15931.1"/>
    </source>
</evidence>
<feature type="domain" description="Multidrug resistance protein MdtA-like alpha-helical hairpin" evidence="8">
    <location>
        <begin position="149"/>
        <end position="209"/>
    </location>
</feature>
<dbReference type="InterPro" id="IPR050739">
    <property type="entry name" value="MFP"/>
</dbReference>
<evidence type="ECO:0000256" key="4">
    <source>
        <dbReference type="ARBA" id="ARBA00023136"/>
    </source>
</evidence>
<dbReference type="AlphaFoldDB" id="A0A1D8UQM6"/>
<keyword evidence="12" id="KW-1185">Reference proteome</keyword>
<feature type="compositionally biased region" description="Basic and acidic residues" evidence="6">
    <location>
        <begin position="1"/>
        <end position="12"/>
    </location>
</feature>
<evidence type="ECO:0000256" key="3">
    <source>
        <dbReference type="ARBA" id="ARBA00022989"/>
    </source>
</evidence>
<keyword evidence="2 7" id="KW-0812">Transmembrane</keyword>
<feature type="domain" description="Multidrug resistance protein MdtA-like barrel-sandwich hybrid" evidence="9">
    <location>
        <begin position="75"/>
        <end position="277"/>
    </location>
</feature>
<feature type="coiled-coil region" evidence="5">
    <location>
        <begin position="215"/>
        <end position="242"/>
    </location>
</feature>
<dbReference type="PANTHER" id="PTHR30386:SF26">
    <property type="entry name" value="TRANSPORT PROTEIN COMB"/>
    <property type="match status" value="1"/>
</dbReference>
<feature type="transmembrane region" description="Helical" evidence="7">
    <location>
        <begin position="37"/>
        <end position="59"/>
    </location>
</feature>
<evidence type="ECO:0000313" key="12">
    <source>
        <dbReference type="Proteomes" id="UP000179145"/>
    </source>
</evidence>
<evidence type="ECO:0000259" key="9">
    <source>
        <dbReference type="Pfam" id="PF25917"/>
    </source>
</evidence>
<name>A0A1D8UQM6_9PROT</name>
<keyword evidence="4 7" id="KW-0472">Membrane</keyword>
<dbReference type="InterPro" id="IPR058624">
    <property type="entry name" value="MdtA-like_HH"/>
</dbReference>